<dbReference type="AlphaFoldDB" id="A0A0V1D2C5"/>
<dbReference type="EMBL" id="JYDI01000052">
    <property type="protein sequence ID" value="KRY55637.1"/>
    <property type="molecule type" value="Genomic_DNA"/>
</dbReference>
<keyword evidence="2" id="KW-1185">Reference proteome</keyword>
<protein>
    <submittedName>
        <fullName evidence="1">Uncharacterized protein</fullName>
    </submittedName>
</protein>
<organism evidence="1 2">
    <name type="scientific">Trichinella britovi</name>
    <name type="common">Parasitic roundworm</name>
    <dbReference type="NCBI Taxonomy" id="45882"/>
    <lineage>
        <taxon>Eukaryota</taxon>
        <taxon>Metazoa</taxon>
        <taxon>Ecdysozoa</taxon>
        <taxon>Nematoda</taxon>
        <taxon>Enoplea</taxon>
        <taxon>Dorylaimia</taxon>
        <taxon>Trichinellida</taxon>
        <taxon>Trichinellidae</taxon>
        <taxon>Trichinella</taxon>
    </lineage>
</organism>
<reference evidence="1 2" key="1">
    <citation type="submission" date="2015-01" db="EMBL/GenBank/DDBJ databases">
        <title>Evolution of Trichinella species and genotypes.</title>
        <authorList>
            <person name="Korhonen P.K."/>
            <person name="Edoardo P."/>
            <person name="Giuseppe L.R."/>
            <person name="Gasser R.B."/>
        </authorList>
    </citation>
    <scope>NUCLEOTIDE SEQUENCE [LARGE SCALE GENOMIC DNA]</scope>
    <source>
        <strain evidence="1">ISS120</strain>
    </source>
</reference>
<gene>
    <name evidence="1" type="ORF">T03_8925</name>
</gene>
<accession>A0A0V1D2C5</accession>
<dbReference type="Proteomes" id="UP000054653">
    <property type="component" value="Unassembled WGS sequence"/>
</dbReference>
<evidence type="ECO:0000313" key="1">
    <source>
        <dbReference type="EMBL" id="KRY55637.1"/>
    </source>
</evidence>
<comment type="caution">
    <text evidence="1">The sequence shown here is derived from an EMBL/GenBank/DDBJ whole genome shotgun (WGS) entry which is preliminary data.</text>
</comment>
<evidence type="ECO:0000313" key="2">
    <source>
        <dbReference type="Proteomes" id="UP000054653"/>
    </source>
</evidence>
<proteinExistence type="predicted"/>
<name>A0A0V1D2C5_TRIBR</name>
<sequence length="95" mass="11136">MHLIIAHHDAAGYSLFFRLEILDLSFDPLVDHPAVLHAPNHVTVDAFPLYVHLLNLQQSYLLKRTIIKVVSRPSEQQLQIINDWQTFYKMCQREI</sequence>